<feature type="binding site" evidence="3">
    <location>
        <position position="184"/>
    </location>
    <ligand>
        <name>phosphate</name>
        <dbReference type="ChEBI" id="CHEBI:43474"/>
    </ligand>
</feature>
<feature type="binding site" evidence="3">
    <location>
        <begin position="51"/>
        <end position="52"/>
    </location>
    <ligand>
        <name>phosphate</name>
        <dbReference type="ChEBI" id="CHEBI:43474"/>
    </ligand>
</feature>
<dbReference type="EC" id="2.4.2.1" evidence="3"/>
<dbReference type="InterPro" id="IPR010044">
    <property type="entry name" value="MTAP"/>
</dbReference>
<feature type="binding site" evidence="3">
    <location>
        <position position="9"/>
    </location>
    <ligand>
        <name>phosphate</name>
        <dbReference type="ChEBI" id="CHEBI:43474"/>
    </ligand>
</feature>
<dbReference type="GO" id="GO:0017061">
    <property type="term" value="F:S-methyl-5-thioadenosine phosphorylase activity"/>
    <property type="evidence" value="ECO:0007669"/>
    <property type="project" value="InterPro"/>
</dbReference>
<sequence>MAIGLIGGSGLYEIEGLTLLREVSLSTPFGEPSAPYRIGVFGGSEVVFLARHGTPHRFPPHRVNYRANIWGFKSLGVERIITVSAVGGINRDMPPGSLVLLDQLIDMTYGTRPSTFYEGEKVVHVDFTDPYCAGMREYLLTASRTSGIPLVAGGTYVCVNGPRLETAKEIQFFASIGADVVGMTAMPEASLAREAELCLAGIAVVTNRAAGISGGKLTTTEVVETMRSSLVALKTLLGDVLSLIPPSRGCACKDALQDSFL</sequence>
<keyword evidence="2 3" id="KW-0808">Transferase</keyword>
<dbReference type="Proteomes" id="UP000705867">
    <property type="component" value="Unassembled WGS sequence"/>
</dbReference>
<comment type="subunit">
    <text evidence="3">Homohexamer. Dimer of a homotrimer.</text>
</comment>
<gene>
    <name evidence="5" type="primary">mtnP</name>
    <name evidence="5" type="ORF">K8I29_03500</name>
</gene>
<dbReference type="Gene3D" id="3.40.50.1580">
    <property type="entry name" value="Nucleoside phosphorylase domain"/>
    <property type="match status" value="1"/>
</dbReference>
<feature type="site" description="Important for substrate specificity" evidence="3">
    <location>
        <position position="165"/>
    </location>
</feature>
<comment type="pathway">
    <text evidence="3">Purine metabolism; purine nucleoside salvage.</text>
</comment>
<comment type="caution">
    <text evidence="5">The sequence shown here is derived from an EMBL/GenBank/DDBJ whole genome shotgun (WGS) entry which is preliminary data.</text>
</comment>
<accession>A0A953J2Y0</accession>
<dbReference type="CDD" id="cd09010">
    <property type="entry name" value="MTAP_SsMTAPII_like_MTIP"/>
    <property type="match status" value="1"/>
</dbReference>
<dbReference type="Pfam" id="PF01048">
    <property type="entry name" value="PNP_UDP_1"/>
    <property type="match status" value="1"/>
</dbReference>
<evidence type="ECO:0000256" key="3">
    <source>
        <dbReference type="HAMAP-Rule" id="MF_01963"/>
    </source>
</evidence>
<dbReference type="InterPro" id="IPR000845">
    <property type="entry name" value="Nucleoside_phosphorylase_d"/>
</dbReference>
<dbReference type="PANTHER" id="PTHR42679">
    <property type="entry name" value="S-METHYL-5'-THIOADENOSINE PHOSPHORYLASE"/>
    <property type="match status" value="1"/>
</dbReference>
<dbReference type="GO" id="GO:0005829">
    <property type="term" value="C:cytosol"/>
    <property type="evidence" value="ECO:0007669"/>
    <property type="project" value="TreeGrafter"/>
</dbReference>
<feature type="site" description="Important for substrate specificity" evidence="3">
    <location>
        <position position="219"/>
    </location>
</feature>
<reference evidence="5" key="1">
    <citation type="journal article" date="2021" name="bioRxiv">
        <title>Unraveling nitrogen, sulfur and carbon metabolic pathways and microbial community transcriptional responses to substrate deprivation and toxicity stresses in a bioreactor mimicking anoxic brackish coastal sediment conditions.</title>
        <authorList>
            <person name="Martins P.D."/>
            <person name="Echeveste M.J."/>
            <person name="Arshad A."/>
            <person name="Kurth J."/>
            <person name="Ouboter H."/>
            <person name="Jetten M.S.M."/>
            <person name="Welte C.U."/>
        </authorList>
    </citation>
    <scope>NUCLEOTIDE SEQUENCE</scope>
    <source>
        <strain evidence="5">MAG_39</strain>
    </source>
</reference>
<dbReference type="GO" id="GO:0019509">
    <property type="term" value="P:L-methionine salvage from methylthioadenosine"/>
    <property type="evidence" value="ECO:0007669"/>
    <property type="project" value="TreeGrafter"/>
</dbReference>
<comment type="catalytic activity">
    <reaction evidence="3">
        <text>a purine D-ribonucleoside + phosphate = a purine nucleobase + alpha-D-ribose 1-phosphate</text>
        <dbReference type="Rhea" id="RHEA:19805"/>
        <dbReference type="ChEBI" id="CHEBI:26386"/>
        <dbReference type="ChEBI" id="CHEBI:43474"/>
        <dbReference type="ChEBI" id="CHEBI:57720"/>
        <dbReference type="ChEBI" id="CHEBI:142355"/>
        <dbReference type="EC" id="2.4.2.1"/>
    </reaction>
</comment>
<feature type="binding site" evidence="3">
    <location>
        <begin position="84"/>
        <end position="85"/>
    </location>
    <ligand>
        <name>phosphate</name>
        <dbReference type="ChEBI" id="CHEBI:43474"/>
    </ligand>
</feature>
<comment type="function">
    <text evidence="3">Purine nucleoside phosphorylase which is highly specific for 6-oxopurine nucleosides. Cleaves guanosine or inosine to respective bases and sugar-1-phosphate molecules. Involved in purine salvage.</text>
</comment>
<dbReference type="GO" id="GO:0006166">
    <property type="term" value="P:purine ribonucleoside salvage"/>
    <property type="evidence" value="ECO:0007669"/>
    <property type="project" value="UniProtKB-UniRule"/>
</dbReference>
<evidence type="ECO:0000313" key="5">
    <source>
        <dbReference type="EMBL" id="MBZ0155263.1"/>
    </source>
</evidence>
<proteinExistence type="inferred from homology"/>
<comment type="miscellaneous">
    <text evidence="3">Although this enzyme belongs to the family of MTA phosphorylases based on sequence homology, it has been shown that conserved amino acid substitutions in the substrate binding pocket convert the substrate specificity of this enzyme from 6-aminopurines to 6-oxopurines.</text>
</comment>
<name>A0A953J2Y0_9BACT</name>
<dbReference type="AlphaFoldDB" id="A0A953J2Y0"/>
<keyword evidence="3" id="KW-0660">Purine salvage</keyword>
<evidence type="ECO:0000313" key="6">
    <source>
        <dbReference type="Proteomes" id="UP000705867"/>
    </source>
</evidence>
<feature type="binding site" evidence="3">
    <location>
        <begin position="207"/>
        <end position="209"/>
    </location>
    <ligand>
        <name>substrate</name>
    </ligand>
</feature>
<reference evidence="5" key="2">
    <citation type="submission" date="2021-08" db="EMBL/GenBank/DDBJ databases">
        <authorList>
            <person name="Dalcin Martins P."/>
        </authorList>
    </citation>
    <scope>NUCLEOTIDE SEQUENCE</scope>
    <source>
        <strain evidence="5">MAG_39</strain>
    </source>
</reference>
<evidence type="ECO:0000259" key="4">
    <source>
        <dbReference type="Pfam" id="PF01048"/>
    </source>
</evidence>
<feature type="binding site" evidence="3">
    <location>
        <position position="183"/>
    </location>
    <ligand>
        <name>substrate</name>
    </ligand>
</feature>
<organism evidence="5 6">
    <name type="scientific">Candidatus Nitrobium versatile</name>
    <dbReference type="NCBI Taxonomy" id="2884831"/>
    <lineage>
        <taxon>Bacteria</taxon>
        <taxon>Pseudomonadati</taxon>
        <taxon>Nitrospirota</taxon>
        <taxon>Nitrospiria</taxon>
        <taxon>Nitrospirales</taxon>
        <taxon>Nitrospiraceae</taxon>
        <taxon>Candidatus Nitrobium</taxon>
    </lineage>
</organism>
<evidence type="ECO:0000256" key="1">
    <source>
        <dbReference type="ARBA" id="ARBA00022676"/>
    </source>
</evidence>
<evidence type="ECO:0000256" key="2">
    <source>
        <dbReference type="ARBA" id="ARBA00022679"/>
    </source>
</evidence>
<dbReference type="InterPro" id="IPR035994">
    <property type="entry name" value="Nucleoside_phosphorylase_sf"/>
</dbReference>
<dbReference type="SUPFAM" id="SSF53167">
    <property type="entry name" value="Purine and uridine phosphorylases"/>
    <property type="match status" value="1"/>
</dbReference>
<keyword evidence="1 3" id="KW-0328">Glycosyltransferase</keyword>
<dbReference type="NCBIfam" id="TIGR01694">
    <property type="entry name" value="MTAP"/>
    <property type="match status" value="1"/>
</dbReference>
<protein>
    <recommendedName>
        <fullName evidence="3">Probable 6-oxopurine nucleoside phosphorylase</fullName>
        <ecNumber evidence="3">2.4.2.1</ecNumber>
    </recommendedName>
    <alternativeName>
        <fullName evidence="3">Purine nucleoside phosphorylase</fullName>
        <shortName evidence="3">PNP</shortName>
    </alternativeName>
</protein>
<dbReference type="EMBL" id="JAIOIV010000028">
    <property type="protein sequence ID" value="MBZ0155263.1"/>
    <property type="molecule type" value="Genomic_DNA"/>
</dbReference>
<dbReference type="PANTHER" id="PTHR42679:SF2">
    <property type="entry name" value="S-METHYL-5'-THIOADENOSINE PHOSPHORYLASE"/>
    <property type="match status" value="1"/>
</dbReference>
<feature type="domain" description="Nucleoside phosphorylase" evidence="4">
    <location>
        <begin position="3"/>
        <end position="240"/>
    </location>
</feature>
<dbReference type="HAMAP" id="MF_01963">
    <property type="entry name" value="MTAP"/>
    <property type="match status" value="1"/>
</dbReference>
<dbReference type="NCBIfam" id="NF006599">
    <property type="entry name" value="PRK09136.1"/>
    <property type="match status" value="1"/>
</dbReference>
<comment type="similarity">
    <text evidence="3">Belongs to the PNP/MTAP phosphorylase family. MTAP subfamily.</text>
</comment>